<dbReference type="AlphaFoldDB" id="A0ABD5FY87"/>
<dbReference type="EMBL" id="JAVFHL010000001">
    <property type="protein sequence ID" value="MDT6977478.1"/>
    <property type="molecule type" value="Genomic_DNA"/>
</dbReference>
<reference evidence="1 2" key="2">
    <citation type="submission" date="2023-08" db="EMBL/GenBank/DDBJ databases">
        <authorList>
            <person name="Du M."/>
            <person name="Liu C."/>
            <person name="Liu S.-J."/>
        </authorList>
    </citation>
    <scope>NUCLEOTIDE SEQUENCE [LARGE SCALE GENOMIC DNA]</scope>
    <source>
        <strain evidence="1 2">GS077</strain>
    </source>
</reference>
<protein>
    <recommendedName>
        <fullName evidence="3">Transposase</fullName>
    </recommendedName>
</protein>
<comment type="caution">
    <text evidence="1">The sequence shown here is derived from an EMBL/GenBank/DDBJ whole genome shotgun (WGS) entry which is preliminary data.</text>
</comment>
<evidence type="ECO:0000313" key="1">
    <source>
        <dbReference type="EMBL" id="MDT6977478.1"/>
    </source>
</evidence>
<gene>
    <name evidence="1" type="ORF">BFGS077_002781</name>
</gene>
<proteinExistence type="predicted"/>
<dbReference type="Proteomes" id="UP001258434">
    <property type="component" value="Unassembled WGS sequence"/>
</dbReference>
<accession>A0ABD5FY87</accession>
<reference evidence="2" key="1">
    <citation type="submission" date="2023-07" db="EMBL/GenBank/DDBJ databases">
        <title>A gut symbiont ubiquitin homologue binds and inactivates peptidyl-prolyl isomerase to mediate the interbacterial arms race in the human gut.</title>
        <authorList>
            <person name="Jiang K."/>
            <person name="Li W."/>
            <person name="Tong M."/>
            <person name="Xu J."/>
            <person name="Chen Z."/>
            <person name="Yang Y."/>
            <person name="Zang Y."/>
            <person name="Jiao X."/>
            <person name="Liu C."/>
            <person name="Lim B."/>
            <person name="Jiang X."/>
            <person name="Wang J."/>
            <person name="Wu D."/>
            <person name="Wang M."/>
            <person name="Liu S.-J."/>
            <person name="Shao F."/>
            <person name="Gao X."/>
        </authorList>
    </citation>
    <scope>NUCLEOTIDE SEQUENCE [LARGE SCALE GENOMIC DNA]</scope>
    <source>
        <strain evidence="2">GS077</strain>
    </source>
</reference>
<evidence type="ECO:0008006" key="3">
    <source>
        <dbReference type="Google" id="ProtNLM"/>
    </source>
</evidence>
<organism evidence="1 2">
    <name type="scientific">Bacteroides fragilis</name>
    <dbReference type="NCBI Taxonomy" id="817"/>
    <lineage>
        <taxon>Bacteria</taxon>
        <taxon>Pseudomonadati</taxon>
        <taxon>Bacteroidota</taxon>
        <taxon>Bacteroidia</taxon>
        <taxon>Bacteroidales</taxon>
        <taxon>Bacteroidaceae</taxon>
        <taxon>Bacteroides</taxon>
    </lineage>
</organism>
<name>A0ABD5FY87_BACFG</name>
<sequence length="151" mass="17965">MYSYNDFQRLFVRYKLEGVPSGVSIEQFCLSNQIPYNLFAKWYKDIRKEIKNSGSGHPAFLEYRTSNSGGHPHEQWCSYQSEKFKQRRFEKPDRETGGPMLNITGLSRFFFVRDFHDMRCKYAKVLSIIHQQLNREPEDGDVFSWCPKIYV</sequence>
<evidence type="ECO:0000313" key="2">
    <source>
        <dbReference type="Proteomes" id="UP001258434"/>
    </source>
</evidence>